<protein>
    <submittedName>
        <fullName evidence="1">Uncharacterized protein</fullName>
    </submittedName>
</protein>
<organism evidence="1 2">
    <name type="scientific">Marivirga aurantiaca</name>
    <dbReference type="NCBI Taxonomy" id="2802615"/>
    <lineage>
        <taxon>Bacteria</taxon>
        <taxon>Pseudomonadati</taxon>
        <taxon>Bacteroidota</taxon>
        <taxon>Cytophagia</taxon>
        <taxon>Cytophagales</taxon>
        <taxon>Marivirgaceae</taxon>
        <taxon>Marivirga</taxon>
    </lineage>
</organism>
<accession>A0A934X1Q8</accession>
<dbReference type="Proteomes" id="UP000611723">
    <property type="component" value="Unassembled WGS sequence"/>
</dbReference>
<reference evidence="1" key="1">
    <citation type="submission" date="2021-01" db="EMBL/GenBank/DDBJ databases">
        <title>Marivirga aurantiaca sp. nov., isolated from intertidal surface sediments.</title>
        <authorList>
            <person name="Zhang M."/>
        </authorList>
    </citation>
    <scope>NUCLEOTIDE SEQUENCE</scope>
    <source>
        <strain evidence="1">S37H4</strain>
    </source>
</reference>
<dbReference type="EMBL" id="JAEQBW010000016">
    <property type="protein sequence ID" value="MBK6267314.1"/>
    <property type="molecule type" value="Genomic_DNA"/>
</dbReference>
<dbReference type="AlphaFoldDB" id="A0A934X1Q8"/>
<evidence type="ECO:0000313" key="1">
    <source>
        <dbReference type="EMBL" id="MBK6267314.1"/>
    </source>
</evidence>
<evidence type="ECO:0000313" key="2">
    <source>
        <dbReference type="Proteomes" id="UP000611723"/>
    </source>
</evidence>
<dbReference type="RefSeq" id="WP_201433000.1">
    <property type="nucleotide sequence ID" value="NZ_JAEQBW010000016.1"/>
</dbReference>
<comment type="caution">
    <text evidence="1">The sequence shown here is derived from an EMBL/GenBank/DDBJ whole genome shotgun (WGS) entry which is preliminary data.</text>
</comment>
<keyword evidence="2" id="KW-1185">Reference proteome</keyword>
<gene>
    <name evidence="1" type="ORF">JKA74_19890</name>
</gene>
<proteinExistence type="predicted"/>
<name>A0A934X1Q8_9BACT</name>
<sequence>MMFFDQLAKNLLHLDYKKSGKDNIWENEDYYELFVELLISFSKPNHPNVQEEILRLKSNSNKIIHIGKIKRSVKTEDYKTLLNVFDLVIAY</sequence>